<gene>
    <name evidence="2" type="ORF">MCOR33_000060</name>
</gene>
<dbReference type="PANTHER" id="PTHR48100">
    <property type="entry name" value="BROAD-SPECIFICITY PHOSPHATASE YOR283W-RELATED"/>
    <property type="match status" value="1"/>
</dbReference>
<keyword evidence="3" id="KW-1185">Reference proteome</keyword>
<organism evidence="2 3">
    <name type="scientific">Pyricularia grisea</name>
    <name type="common">Crabgrass-specific blast fungus</name>
    <name type="synonym">Magnaporthe grisea</name>
    <dbReference type="NCBI Taxonomy" id="148305"/>
    <lineage>
        <taxon>Eukaryota</taxon>
        <taxon>Fungi</taxon>
        <taxon>Dikarya</taxon>
        <taxon>Ascomycota</taxon>
        <taxon>Pezizomycotina</taxon>
        <taxon>Sordariomycetes</taxon>
        <taxon>Sordariomycetidae</taxon>
        <taxon>Magnaporthales</taxon>
        <taxon>Pyriculariaceae</taxon>
        <taxon>Pyricularia</taxon>
    </lineage>
</organism>
<dbReference type="InterPro" id="IPR029033">
    <property type="entry name" value="His_PPase_superfam"/>
</dbReference>
<evidence type="ECO:0000313" key="2">
    <source>
        <dbReference type="EMBL" id="KAI6304937.1"/>
    </source>
</evidence>
<dbReference type="Gene3D" id="3.40.50.1240">
    <property type="entry name" value="Phosphoglycerate mutase-like"/>
    <property type="match status" value="1"/>
</dbReference>
<proteinExistence type="predicted"/>
<dbReference type="Pfam" id="PF00300">
    <property type="entry name" value="His_Phos_1"/>
    <property type="match status" value="1"/>
</dbReference>
<feature type="region of interest" description="Disordered" evidence="1">
    <location>
        <begin position="212"/>
        <end position="246"/>
    </location>
</feature>
<evidence type="ECO:0000313" key="3">
    <source>
        <dbReference type="Proteomes" id="UP001059893"/>
    </source>
</evidence>
<dbReference type="SUPFAM" id="SSF53254">
    <property type="entry name" value="Phosphoglycerate mutase-like"/>
    <property type="match status" value="1"/>
</dbReference>
<dbReference type="CDD" id="cd07067">
    <property type="entry name" value="HP_PGM_like"/>
    <property type="match status" value="1"/>
</dbReference>
<dbReference type="PANTHER" id="PTHR48100:SF24">
    <property type="entry name" value="PHOSPHOGLYCERATE MUTASE"/>
    <property type="match status" value="1"/>
</dbReference>
<evidence type="ECO:0000256" key="1">
    <source>
        <dbReference type="SAM" id="MobiDB-lite"/>
    </source>
</evidence>
<name>A0ABQ8P0U2_PYRGI</name>
<dbReference type="EMBL" id="JABSND010000001">
    <property type="protein sequence ID" value="KAI6304937.1"/>
    <property type="molecule type" value="Genomic_DNA"/>
</dbReference>
<feature type="compositionally biased region" description="Low complexity" evidence="1">
    <location>
        <begin position="219"/>
        <end position="231"/>
    </location>
</feature>
<dbReference type="Proteomes" id="UP001059893">
    <property type="component" value="Unassembled WGS sequence"/>
</dbReference>
<dbReference type="InterPro" id="IPR013078">
    <property type="entry name" value="His_Pase_superF_clade-1"/>
</dbReference>
<dbReference type="SMART" id="SM00855">
    <property type="entry name" value="PGAM"/>
    <property type="match status" value="1"/>
</dbReference>
<accession>A0ABQ8P0U2</accession>
<reference evidence="2" key="1">
    <citation type="submission" date="2021-01" db="EMBL/GenBank/DDBJ databases">
        <title>Deciphering the adaptive evolutionary patterns associated with biogeogrpahic diversity in the finger millet blast pathogen Magnaporthe oryzae in Eastern Africa.</title>
        <authorList>
            <person name="Onyema G."/>
            <person name="Shittu T.A."/>
            <person name="Dodsworth S."/>
            <person name="Devilliers S."/>
            <person name="Muthumeenakshi S."/>
            <person name="Sreenivasaprasad S."/>
        </authorList>
    </citation>
    <scope>NUCLEOTIDE SEQUENCE</scope>
    <source>
        <strain evidence="2">D15/s37</strain>
    </source>
</reference>
<comment type="caution">
    <text evidence="2">The sequence shown here is derived from an EMBL/GenBank/DDBJ whole genome shotgun (WGS) entry which is preliminary data.</text>
</comment>
<protein>
    <recommendedName>
        <fullName evidence="4">Phosphoglycerate mutase-like protein</fullName>
    </recommendedName>
</protein>
<sequence>MPPTLILIRHAQAEHNVSKDYSIPDPELTPLGKEQAAALSAHLQKRLPGSLDPELIIVSPFRRCLQTATIAFDWLIDAESGRSKVPMVANASWQENADKPCDTGTDPTLVAPNFPHIDFSALDPVYPDKTSPAASLYHYTREALLGRAQSCLKELRSRPERVIAVVSHSAFMRQAVTGCWYMNADYRIFDFADAEGDDSAPLRLLQWDETKAGGMGRSPEVGVELGEGLPETLSDAVPAEDKKLPE</sequence>
<evidence type="ECO:0008006" key="4">
    <source>
        <dbReference type="Google" id="ProtNLM"/>
    </source>
</evidence>
<dbReference type="InterPro" id="IPR050275">
    <property type="entry name" value="PGM_Phosphatase"/>
</dbReference>